<evidence type="ECO:0000313" key="18">
    <source>
        <dbReference type="EMBL" id="KAK2560221.1"/>
    </source>
</evidence>
<dbReference type="PROSITE" id="PS51873">
    <property type="entry name" value="TRIAD"/>
    <property type="match status" value="1"/>
</dbReference>
<keyword evidence="6" id="KW-0479">Metal-binding</keyword>
<evidence type="ECO:0000256" key="12">
    <source>
        <dbReference type="ARBA" id="ARBA00031731"/>
    </source>
</evidence>
<name>A0AAD9V3U4_ACRCE</name>
<dbReference type="PANTHER" id="PTHR21330">
    <property type="entry name" value="E3 SUMO-PROTEIN LIGASE NSE2"/>
    <property type="match status" value="1"/>
</dbReference>
<comment type="caution">
    <text evidence="18">The sequence shown here is derived from an EMBL/GenBank/DDBJ whole genome shotgun (WGS) entry which is preliminary data.</text>
</comment>
<dbReference type="GO" id="GO:0008270">
    <property type="term" value="F:zinc ion binding"/>
    <property type="evidence" value="ECO:0007669"/>
    <property type="project" value="UniProtKB-KW"/>
</dbReference>
<evidence type="ECO:0000256" key="1">
    <source>
        <dbReference type="ARBA" id="ARBA00004123"/>
    </source>
</evidence>
<dbReference type="Gene3D" id="1.20.120.1750">
    <property type="match status" value="1"/>
</dbReference>
<proteinExistence type="inferred from homology"/>
<dbReference type="CDD" id="cd20350">
    <property type="entry name" value="Rcat_RBR_RNF217"/>
    <property type="match status" value="1"/>
</dbReference>
<evidence type="ECO:0000256" key="2">
    <source>
        <dbReference type="ARBA" id="ARBA00004718"/>
    </source>
</evidence>
<organism evidence="18 19">
    <name type="scientific">Acropora cervicornis</name>
    <name type="common">Staghorn coral</name>
    <dbReference type="NCBI Taxonomy" id="6130"/>
    <lineage>
        <taxon>Eukaryota</taxon>
        <taxon>Metazoa</taxon>
        <taxon>Cnidaria</taxon>
        <taxon>Anthozoa</taxon>
        <taxon>Hexacorallia</taxon>
        <taxon>Scleractinia</taxon>
        <taxon>Astrocoeniina</taxon>
        <taxon>Acroporidae</taxon>
        <taxon>Acropora</taxon>
    </lineage>
</organism>
<evidence type="ECO:0000256" key="5">
    <source>
        <dbReference type="ARBA" id="ARBA00022679"/>
    </source>
</evidence>
<evidence type="ECO:0000256" key="11">
    <source>
        <dbReference type="ARBA" id="ARBA00023242"/>
    </source>
</evidence>
<dbReference type="AlphaFoldDB" id="A0AAD9V3U4"/>
<reference evidence="18" key="2">
    <citation type="journal article" date="2023" name="Science">
        <title>Genomic signatures of disease resistance in endangered staghorn corals.</title>
        <authorList>
            <person name="Vollmer S.V."/>
            <person name="Selwyn J.D."/>
            <person name="Despard B.A."/>
            <person name="Roesel C.L."/>
        </authorList>
    </citation>
    <scope>NUCLEOTIDE SEQUENCE</scope>
    <source>
        <strain evidence="18">K2</strain>
    </source>
</reference>
<keyword evidence="19" id="KW-1185">Reference proteome</keyword>
<evidence type="ECO:0000256" key="13">
    <source>
        <dbReference type="ARBA" id="ARBA00032533"/>
    </source>
</evidence>
<evidence type="ECO:0000256" key="14">
    <source>
        <dbReference type="PROSITE-ProRule" id="PRU00452"/>
    </source>
</evidence>
<feature type="transmembrane region" description="Helical" evidence="15">
    <location>
        <begin position="448"/>
        <end position="474"/>
    </location>
</feature>
<evidence type="ECO:0000256" key="6">
    <source>
        <dbReference type="ARBA" id="ARBA00022723"/>
    </source>
</evidence>
<dbReference type="Pfam" id="PF22191">
    <property type="entry name" value="IBR_1"/>
    <property type="match status" value="1"/>
</dbReference>
<dbReference type="InterPro" id="IPR013083">
    <property type="entry name" value="Znf_RING/FYVE/PHD"/>
</dbReference>
<evidence type="ECO:0000259" key="17">
    <source>
        <dbReference type="PROSITE" id="PS51873"/>
    </source>
</evidence>
<evidence type="ECO:0000256" key="8">
    <source>
        <dbReference type="ARBA" id="ARBA00022771"/>
    </source>
</evidence>
<keyword evidence="9" id="KW-0833">Ubl conjugation pathway</keyword>
<comment type="pathway">
    <text evidence="2">Protein modification; protein sumoylation.</text>
</comment>
<dbReference type="GO" id="GO:0030915">
    <property type="term" value="C:Smc5-Smc6 complex"/>
    <property type="evidence" value="ECO:0007669"/>
    <property type="project" value="InterPro"/>
</dbReference>
<dbReference type="GO" id="GO:0061665">
    <property type="term" value="F:SUMO ligase activity"/>
    <property type="evidence" value="ECO:0007669"/>
    <property type="project" value="TreeGrafter"/>
</dbReference>
<dbReference type="InterPro" id="IPR002867">
    <property type="entry name" value="IBR_dom"/>
</dbReference>
<dbReference type="GO" id="GO:0000724">
    <property type="term" value="P:double-strand break repair via homologous recombination"/>
    <property type="evidence" value="ECO:0007669"/>
    <property type="project" value="InterPro"/>
</dbReference>
<feature type="domain" description="SP-RING-type" evidence="16">
    <location>
        <begin position="143"/>
        <end position="224"/>
    </location>
</feature>
<keyword evidence="15" id="KW-0812">Transmembrane</keyword>
<keyword evidence="11" id="KW-0539">Nucleus</keyword>
<dbReference type="CDD" id="cd20342">
    <property type="entry name" value="BRcat_RBR_RNF217"/>
    <property type="match status" value="1"/>
</dbReference>
<dbReference type="EMBL" id="JARQWQ010000037">
    <property type="protein sequence ID" value="KAK2560221.1"/>
    <property type="molecule type" value="Genomic_DNA"/>
</dbReference>
<dbReference type="InterPro" id="IPR047551">
    <property type="entry name" value="BRcat_RBR_RNF217"/>
</dbReference>
<dbReference type="InterPro" id="IPR044066">
    <property type="entry name" value="TRIAD_supradom"/>
</dbReference>
<evidence type="ECO:0000256" key="15">
    <source>
        <dbReference type="SAM" id="Phobius"/>
    </source>
</evidence>
<dbReference type="GO" id="GO:0016925">
    <property type="term" value="P:protein sumoylation"/>
    <property type="evidence" value="ECO:0007669"/>
    <property type="project" value="TreeGrafter"/>
</dbReference>
<evidence type="ECO:0000256" key="7">
    <source>
        <dbReference type="ARBA" id="ARBA00022737"/>
    </source>
</evidence>
<evidence type="ECO:0000256" key="10">
    <source>
        <dbReference type="ARBA" id="ARBA00022833"/>
    </source>
</evidence>
<dbReference type="CDD" id="cd16651">
    <property type="entry name" value="SPL-RING_NSE2"/>
    <property type="match status" value="1"/>
</dbReference>
<keyword evidence="8 14" id="KW-0863">Zinc-finger</keyword>
<protein>
    <recommendedName>
        <fullName evidence="4">E3 SUMO-protein ligase NSE2</fullName>
    </recommendedName>
    <alternativeName>
        <fullName evidence="12">E3 SUMO-protein transferase NSE2</fullName>
    </alternativeName>
    <alternativeName>
        <fullName evidence="13">Non-structural maintenance of chromosomes element 2 homolog</fullName>
    </alternativeName>
</protein>
<dbReference type="InterPro" id="IPR047552">
    <property type="entry name" value="Rcat_RBR_RNF217"/>
</dbReference>
<dbReference type="SMART" id="SM00647">
    <property type="entry name" value="IBR"/>
    <property type="match status" value="2"/>
</dbReference>
<dbReference type="InterPro" id="IPR004181">
    <property type="entry name" value="Znf_MIZ"/>
</dbReference>
<keyword evidence="10" id="KW-0862">Zinc</keyword>
<keyword evidence="5" id="KW-0808">Transferase</keyword>
<evidence type="ECO:0000259" key="16">
    <source>
        <dbReference type="PROSITE" id="PS51044"/>
    </source>
</evidence>
<dbReference type="SUPFAM" id="SSF57850">
    <property type="entry name" value="RING/U-box"/>
    <property type="match status" value="4"/>
</dbReference>
<evidence type="ECO:0000256" key="4">
    <source>
        <dbReference type="ARBA" id="ARBA00020923"/>
    </source>
</evidence>
<evidence type="ECO:0000256" key="9">
    <source>
        <dbReference type="ARBA" id="ARBA00022786"/>
    </source>
</evidence>
<keyword evidence="15" id="KW-1133">Transmembrane helix</keyword>
<dbReference type="Pfam" id="PF01485">
    <property type="entry name" value="IBR"/>
    <property type="match status" value="1"/>
</dbReference>
<evidence type="ECO:0000256" key="3">
    <source>
        <dbReference type="ARBA" id="ARBA00008212"/>
    </source>
</evidence>
<evidence type="ECO:0000313" key="19">
    <source>
        <dbReference type="Proteomes" id="UP001249851"/>
    </source>
</evidence>
<accession>A0AAD9V3U4</accession>
<keyword evidence="7" id="KW-0677">Repeat</keyword>
<gene>
    <name evidence="18" type="ORF">P5673_017201</name>
</gene>
<keyword evidence="15" id="KW-0472">Membrane</keyword>
<reference evidence="18" key="1">
    <citation type="journal article" date="2023" name="G3 (Bethesda)">
        <title>Whole genome assembly and annotation of the endangered Caribbean coral Acropora cervicornis.</title>
        <authorList>
            <person name="Selwyn J.D."/>
            <person name="Vollmer S.V."/>
        </authorList>
    </citation>
    <scope>NUCLEOTIDE SEQUENCE</scope>
    <source>
        <strain evidence="18">K2</strain>
    </source>
</reference>
<comment type="subcellular location">
    <subcellularLocation>
        <location evidence="1">Nucleus</location>
    </subcellularLocation>
</comment>
<dbReference type="PROSITE" id="PS51044">
    <property type="entry name" value="ZF_SP_RING"/>
    <property type="match status" value="1"/>
</dbReference>
<feature type="domain" description="RING-type" evidence="17">
    <location>
        <begin position="193"/>
        <end position="425"/>
    </location>
</feature>
<sequence>MPAHFRAVDNAVEKVAEVKQFVENGIGVTLDVALDLEEVCKGSEQIKELEDTMIQYIAMERELDQWTKAVEQTKTDFNRQYNASNDNVPSIEEIFKEKLGLLEARNSSSDLENHLKIKEFRENVWNIHHEGQPLPTANKHRLEDEDIIMSQVPEVQTKCPLTLKEMVKPMKSKICGHSYEHDAIMHHIDRGRSRAKCPVCGQHITKNDLEHNAVLEHDIKRKNRRKTCLEAHVQSKIEEAIVKIICPLGNCDNLISDDEVGKLISENVFEKYQRFKVEVERNPSIKTCPGCSRIHHYAADILPKVEGEKDYRAENLQVTCSKCHLIWCFTCQAPWHYGLTCKEFRKGDKSLKIWAKNRGQLKRNACRCPKCHVFIQKSAGCDHMSCARCHTEFCYRCGRKYHHIKFIGNHYDRFSILGCKYNFKPDRPVQRMFVRGALFSGQVILTPVVAGLAAGVGCVLIGVGIVAAPFYGSYRLLNKKSYRKKGEKYSCGNRFRST</sequence>
<comment type="similarity">
    <text evidence="3">Belongs to the NSE2 family.</text>
</comment>
<dbReference type="Proteomes" id="UP001249851">
    <property type="component" value="Unassembled WGS sequence"/>
</dbReference>
<dbReference type="Gene3D" id="3.30.40.10">
    <property type="entry name" value="Zinc/RING finger domain, C3HC4 (zinc finger)"/>
    <property type="match status" value="1"/>
</dbReference>
<dbReference type="PANTHER" id="PTHR21330:SF1">
    <property type="entry name" value="E3 SUMO-PROTEIN LIGASE NSE2"/>
    <property type="match status" value="1"/>
</dbReference>
<dbReference type="Pfam" id="PF11789">
    <property type="entry name" value="zf-Nse"/>
    <property type="match status" value="1"/>
</dbReference>
<dbReference type="GO" id="GO:0005634">
    <property type="term" value="C:nucleus"/>
    <property type="evidence" value="ECO:0007669"/>
    <property type="project" value="UniProtKB-SubCell"/>
</dbReference>
<dbReference type="InterPro" id="IPR026846">
    <property type="entry name" value="Nse2(Mms21)"/>
</dbReference>